<gene>
    <name evidence="1" type="ORF">FOZ63_006338</name>
</gene>
<protein>
    <submittedName>
        <fullName evidence="1">Uncharacterized protein</fullName>
    </submittedName>
</protein>
<sequence length="122" mass="13448">KGDSELAAADGHLGWLQVVLDATPKMPSFESALDLSTLCSELPVRNSKDDEPVRPTGFQQKPLRTFARLRPLHLPAERGLRSRPKGFCYEVISKDNNLAASVTPQHSGYRGVGAMLRMKCED</sequence>
<dbReference type="Proteomes" id="UP000553632">
    <property type="component" value="Unassembled WGS sequence"/>
</dbReference>
<organism evidence="1 2">
    <name type="scientific">Perkinsus olseni</name>
    <name type="common">Perkinsus atlanticus</name>
    <dbReference type="NCBI Taxonomy" id="32597"/>
    <lineage>
        <taxon>Eukaryota</taxon>
        <taxon>Sar</taxon>
        <taxon>Alveolata</taxon>
        <taxon>Perkinsozoa</taxon>
        <taxon>Perkinsea</taxon>
        <taxon>Perkinsida</taxon>
        <taxon>Perkinsidae</taxon>
        <taxon>Perkinsus</taxon>
    </lineage>
</organism>
<accession>A0A7J6TE82</accession>
<feature type="non-terminal residue" evidence="1">
    <location>
        <position position="1"/>
    </location>
</feature>
<reference evidence="1 2" key="1">
    <citation type="submission" date="2020-04" db="EMBL/GenBank/DDBJ databases">
        <title>Perkinsus olseni comparative genomics.</title>
        <authorList>
            <person name="Bogema D.R."/>
        </authorList>
    </citation>
    <scope>NUCLEOTIDE SEQUENCE [LARGE SCALE GENOMIC DNA]</scope>
    <source>
        <strain evidence="1 2">ATCC PRA-207</strain>
    </source>
</reference>
<evidence type="ECO:0000313" key="1">
    <source>
        <dbReference type="EMBL" id="KAF4743415.1"/>
    </source>
</evidence>
<evidence type="ECO:0000313" key="2">
    <source>
        <dbReference type="Proteomes" id="UP000553632"/>
    </source>
</evidence>
<keyword evidence="2" id="KW-1185">Reference proteome</keyword>
<feature type="non-terminal residue" evidence="1">
    <location>
        <position position="122"/>
    </location>
</feature>
<proteinExistence type="predicted"/>
<comment type="caution">
    <text evidence="1">The sequence shown here is derived from an EMBL/GenBank/DDBJ whole genome shotgun (WGS) entry which is preliminary data.</text>
</comment>
<name>A0A7J6TE82_PEROL</name>
<dbReference type="AlphaFoldDB" id="A0A7J6TE82"/>
<dbReference type="EMBL" id="JABANO010011481">
    <property type="protein sequence ID" value="KAF4743415.1"/>
    <property type="molecule type" value="Genomic_DNA"/>
</dbReference>